<sequence length="178" mass="19592">MEKRGMSDADDDEIGLHLAYALVTEQLYFAPRLGIRAAPNSGNSDLCRVVSHMKDGTGQALAQSKGPTLAAVAELVKVDGCSESIRDACATVERVVQAHSRALGVRGAKISAEVRRKKEARKRAECRTLWEQLHAERNDTKACDIGVTEKFNVGYSTVCRYRQQSREAGEPWKGDDEK</sequence>
<accession>A0A9N8RYZ6</accession>
<dbReference type="RefSeq" id="WP_228879166.1">
    <property type="nucleotide sequence ID" value="NZ_CAJQZC010000006.1"/>
</dbReference>
<dbReference type="Proteomes" id="UP000789704">
    <property type="component" value="Unassembled WGS sequence"/>
</dbReference>
<dbReference type="AlphaFoldDB" id="A0A9N8RYZ6"/>
<keyword evidence="2" id="KW-1185">Reference proteome</keyword>
<evidence type="ECO:0000313" key="1">
    <source>
        <dbReference type="EMBL" id="CAG4905651.1"/>
    </source>
</evidence>
<name>A0A9N8RYZ6_9BURK</name>
<protein>
    <submittedName>
        <fullName evidence="1">Uncharacterized protein</fullName>
    </submittedName>
</protein>
<organism evidence="1 2">
    <name type="scientific">Paraburkholderia saeva</name>
    <dbReference type="NCBI Taxonomy" id="2777537"/>
    <lineage>
        <taxon>Bacteria</taxon>
        <taxon>Pseudomonadati</taxon>
        <taxon>Pseudomonadota</taxon>
        <taxon>Betaproteobacteria</taxon>
        <taxon>Burkholderiales</taxon>
        <taxon>Burkholderiaceae</taxon>
        <taxon>Paraburkholderia</taxon>
    </lineage>
</organism>
<gene>
    <name evidence="1" type="ORF">LMG31841_03472</name>
</gene>
<proteinExistence type="predicted"/>
<reference evidence="1" key="1">
    <citation type="submission" date="2021-04" db="EMBL/GenBank/DDBJ databases">
        <authorList>
            <person name="Vanwijnsberghe S."/>
        </authorList>
    </citation>
    <scope>NUCLEOTIDE SEQUENCE</scope>
    <source>
        <strain evidence="1">LMG 31841</strain>
    </source>
</reference>
<comment type="caution">
    <text evidence="1">The sequence shown here is derived from an EMBL/GenBank/DDBJ whole genome shotgun (WGS) entry which is preliminary data.</text>
</comment>
<dbReference type="EMBL" id="CAJQZC010000006">
    <property type="protein sequence ID" value="CAG4905651.1"/>
    <property type="molecule type" value="Genomic_DNA"/>
</dbReference>
<evidence type="ECO:0000313" key="2">
    <source>
        <dbReference type="Proteomes" id="UP000789704"/>
    </source>
</evidence>